<keyword evidence="1" id="KW-1133">Transmembrane helix</keyword>
<evidence type="ECO:0000313" key="2">
    <source>
        <dbReference type="EMBL" id="SDB03313.1"/>
    </source>
</evidence>
<proteinExistence type="predicted"/>
<name>A0A1G6A5L4_9BACT</name>
<organism evidence="2 3">
    <name type="scientific">Desulfonatronum thiosulfatophilum</name>
    <dbReference type="NCBI Taxonomy" id="617002"/>
    <lineage>
        <taxon>Bacteria</taxon>
        <taxon>Pseudomonadati</taxon>
        <taxon>Thermodesulfobacteriota</taxon>
        <taxon>Desulfovibrionia</taxon>
        <taxon>Desulfovibrionales</taxon>
        <taxon>Desulfonatronaceae</taxon>
        <taxon>Desulfonatronum</taxon>
    </lineage>
</organism>
<evidence type="ECO:0000313" key="3">
    <source>
        <dbReference type="Proteomes" id="UP000198771"/>
    </source>
</evidence>
<dbReference type="STRING" id="617002.SAMN05660653_00144"/>
<keyword evidence="1" id="KW-0472">Membrane</keyword>
<accession>A0A1G6A5L4</accession>
<keyword evidence="3" id="KW-1185">Reference proteome</keyword>
<feature type="transmembrane region" description="Helical" evidence="1">
    <location>
        <begin position="130"/>
        <end position="151"/>
    </location>
</feature>
<protein>
    <submittedName>
        <fullName evidence="2">Uncharacterized protein</fullName>
    </submittedName>
</protein>
<dbReference type="AlphaFoldDB" id="A0A1G6A5L4"/>
<evidence type="ECO:0000256" key="1">
    <source>
        <dbReference type="SAM" id="Phobius"/>
    </source>
</evidence>
<keyword evidence="1" id="KW-0812">Transmembrane</keyword>
<dbReference type="OrthoDB" id="6637242at2"/>
<dbReference type="Proteomes" id="UP000198771">
    <property type="component" value="Unassembled WGS sequence"/>
</dbReference>
<sequence>MPDQLIIRSEEDAYSVLQRHIDGSIDLEDVSIQFEGWPRLEVTLCGEKYRQSITPTMMKSFLEFQSEIYRSYSFIIYESYNIRLLSKEERDKLEIIVKVVGGSSIYDINFQEIIEKFLGKGIEKMDSKQITLIVITLAVLFFGNSAFRTYLDHRKNVRIAEVRSDEQREHLQALQFLSEQETERSRIIASIAAENDQVRDIQHFAYDAHGALVKSIAPASNGKIQGIEIDPETAEILTANARKHAEETRLDGTYKILRVDTSDPTEFKVRIQDTTSGQLIDAILQDSILSPQNKPTLERAVWARTPVSLAINARSLQGEIRNAVIISAREAGAVQTAEQ</sequence>
<gene>
    <name evidence="2" type="ORF">SAMN05660653_00144</name>
</gene>
<dbReference type="RefSeq" id="WP_092116204.1">
    <property type="nucleotide sequence ID" value="NZ_FMXO01000001.1"/>
</dbReference>
<dbReference type="EMBL" id="FMXO01000001">
    <property type="protein sequence ID" value="SDB03313.1"/>
    <property type="molecule type" value="Genomic_DNA"/>
</dbReference>
<reference evidence="2 3" key="1">
    <citation type="submission" date="2016-10" db="EMBL/GenBank/DDBJ databases">
        <authorList>
            <person name="de Groot N.N."/>
        </authorList>
    </citation>
    <scope>NUCLEOTIDE SEQUENCE [LARGE SCALE GENOMIC DNA]</scope>
    <source>
        <strain evidence="2 3">ASO4-2</strain>
    </source>
</reference>